<keyword evidence="1" id="KW-0812">Transmembrane</keyword>
<dbReference type="EMBL" id="JBIYXZ010002077">
    <property type="protein sequence ID" value="KAL3054898.1"/>
    <property type="molecule type" value="Genomic_DNA"/>
</dbReference>
<accession>A0ABD2FWD5</accession>
<keyword evidence="5" id="KW-0472">Membrane</keyword>
<keyword evidence="8" id="KW-1185">Reference proteome</keyword>
<evidence type="ECO:0000313" key="7">
    <source>
        <dbReference type="EMBL" id="KAL3054898.1"/>
    </source>
</evidence>
<dbReference type="InterPro" id="IPR050173">
    <property type="entry name" value="ABC_transporter_C-like"/>
</dbReference>
<keyword evidence="4" id="KW-1133">Transmembrane helix</keyword>
<reference evidence="6 8" key="2">
    <citation type="journal article" date="2024" name="G3 (Bethesda)">
        <title>The genome of the cryopelagic Antarctic bald notothen, Trematomus borchgrevinki.</title>
        <authorList>
            <person name="Rayamajhi N."/>
            <person name="Rivera-Colon A.G."/>
            <person name="Minhas B.F."/>
            <person name="Cheng C.C."/>
            <person name="Catchen J.M."/>
        </authorList>
    </citation>
    <scope>NUCLEOTIDE SEQUENCE [LARGE SCALE GENOMIC DNA]</scope>
    <source>
        <strain evidence="6">AGRC-2024</strain>
    </source>
</reference>
<dbReference type="Proteomes" id="UP001619887">
    <property type="component" value="Unassembled WGS sequence"/>
</dbReference>
<comment type="caution">
    <text evidence="6">The sequence shown here is derived from an EMBL/GenBank/DDBJ whole genome shotgun (WGS) entry which is preliminary data.</text>
</comment>
<dbReference type="InterPro" id="IPR036640">
    <property type="entry name" value="ABC1_TM_sf"/>
</dbReference>
<reference evidence="6 8" key="1">
    <citation type="journal article" date="2022" name="G3 (Bethesda)">
        <title>Evaluating Illumina-, Nanopore-, and PacBio-based genome assembly strategies with the bald notothen, Trematomus borchgrevinki.</title>
        <authorList>
            <person name="Rayamajhi N."/>
            <person name="Cheng C.C."/>
            <person name="Catchen J.M."/>
        </authorList>
    </citation>
    <scope>NUCLEOTIDE SEQUENCE [LARGE SCALE GENOMIC DNA]</scope>
    <source>
        <strain evidence="6">AGRC-2024</strain>
    </source>
</reference>
<keyword evidence="3" id="KW-0067">ATP-binding</keyword>
<name>A0ABD2FWD5_PAGBO</name>
<evidence type="ECO:0000256" key="5">
    <source>
        <dbReference type="ARBA" id="ARBA00023136"/>
    </source>
</evidence>
<evidence type="ECO:0000256" key="1">
    <source>
        <dbReference type="ARBA" id="ARBA00022692"/>
    </source>
</evidence>
<sequence length="77" mass="8666">MVPTPDRTLVSGRCGSPCPHDACADSVWKALWHLQSKTAVLADNRIRIMNEVVSGIRIIKMYAWEKPFSALVTDVRR</sequence>
<evidence type="ECO:0000313" key="6">
    <source>
        <dbReference type="EMBL" id="KAL3045937.1"/>
    </source>
</evidence>
<protein>
    <submittedName>
        <fullName evidence="6">Uncharacterized protein</fullName>
    </submittedName>
</protein>
<gene>
    <name evidence="6" type="ORF">OYC64_014066</name>
    <name evidence="7" type="ORF">OYC64_017761</name>
</gene>
<dbReference type="GO" id="GO:0005524">
    <property type="term" value="F:ATP binding"/>
    <property type="evidence" value="ECO:0007669"/>
    <property type="project" value="UniProtKB-KW"/>
</dbReference>
<evidence type="ECO:0000256" key="3">
    <source>
        <dbReference type="ARBA" id="ARBA00022840"/>
    </source>
</evidence>
<dbReference type="AlphaFoldDB" id="A0ABD2FWD5"/>
<evidence type="ECO:0000256" key="2">
    <source>
        <dbReference type="ARBA" id="ARBA00022741"/>
    </source>
</evidence>
<evidence type="ECO:0000313" key="8">
    <source>
        <dbReference type="Proteomes" id="UP001619887"/>
    </source>
</evidence>
<dbReference type="Gene3D" id="1.20.1560.10">
    <property type="entry name" value="ABC transporter type 1, transmembrane domain"/>
    <property type="match status" value="1"/>
</dbReference>
<proteinExistence type="predicted"/>
<organism evidence="6 8">
    <name type="scientific">Pagothenia borchgrevinki</name>
    <name type="common">Bald rockcod</name>
    <name type="synonym">Trematomus borchgrevinki</name>
    <dbReference type="NCBI Taxonomy" id="8213"/>
    <lineage>
        <taxon>Eukaryota</taxon>
        <taxon>Metazoa</taxon>
        <taxon>Chordata</taxon>
        <taxon>Craniata</taxon>
        <taxon>Vertebrata</taxon>
        <taxon>Euteleostomi</taxon>
        <taxon>Actinopterygii</taxon>
        <taxon>Neopterygii</taxon>
        <taxon>Teleostei</taxon>
        <taxon>Neoteleostei</taxon>
        <taxon>Acanthomorphata</taxon>
        <taxon>Eupercaria</taxon>
        <taxon>Perciformes</taxon>
        <taxon>Notothenioidei</taxon>
        <taxon>Nototheniidae</taxon>
        <taxon>Pagothenia</taxon>
    </lineage>
</organism>
<dbReference type="PANTHER" id="PTHR24223:SF357">
    <property type="entry name" value="ATP-BINDING CASSETTE SUB-FAMILY C MEMBER 4"/>
    <property type="match status" value="1"/>
</dbReference>
<evidence type="ECO:0000256" key="4">
    <source>
        <dbReference type="ARBA" id="ARBA00022989"/>
    </source>
</evidence>
<keyword evidence="2" id="KW-0547">Nucleotide-binding</keyword>
<dbReference type="PANTHER" id="PTHR24223">
    <property type="entry name" value="ATP-BINDING CASSETTE SUB-FAMILY C"/>
    <property type="match status" value="1"/>
</dbReference>
<dbReference type="EMBL" id="JBIYXZ010002086">
    <property type="protein sequence ID" value="KAL3045937.1"/>
    <property type="molecule type" value="Genomic_DNA"/>
</dbReference>